<dbReference type="GO" id="GO:0008934">
    <property type="term" value="F:inositol monophosphate 1-phosphatase activity"/>
    <property type="evidence" value="ECO:0007669"/>
    <property type="project" value="TreeGrafter"/>
</dbReference>
<evidence type="ECO:0000256" key="2">
    <source>
        <dbReference type="ARBA" id="ARBA00001946"/>
    </source>
</evidence>
<evidence type="ECO:0000256" key="3">
    <source>
        <dbReference type="ARBA" id="ARBA00009759"/>
    </source>
</evidence>
<dbReference type="FunFam" id="3.30.540.10:FF:000003">
    <property type="entry name" value="Inositol-1-monophosphatase"/>
    <property type="match status" value="1"/>
</dbReference>
<organism evidence="12 13">
    <name type="scientific">Granulosicoccus antarcticus IMCC3135</name>
    <dbReference type="NCBI Taxonomy" id="1192854"/>
    <lineage>
        <taxon>Bacteria</taxon>
        <taxon>Pseudomonadati</taxon>
        <taxon>Pseudomonadota</taxon>
        <taxon>Gammaproteobacteria</taxon>
        <taxon>Chromatiales</taxon>
        <taxon>Granulosicoccaceae</taxon>
        <taxon>Granulosicoccus</taxon>
    </lineage>
</organism>
<dbReference type="RefSeq" id="WP_088920693.1">
    <property type="nucleotide sequence ID" value="NZ_CP018632.1"/>
</dbReference>
<name>A0A2Z2P7N0_9GAMM</name>
<protein>
    <recommendedName>
        <fullName evidence="9">Nus factor SuhB</fullName>
        <ecNumber evidence="4">3.1.3.25</ecNumber>
    </recommendedName>
    <alternativeName>
        <fullName evidence="10">Inositol-1-monophosphatase</fullName>
    </alternativeName>
</protein>
<evidence type="ECO:0000256" key="8">
    <source>
        <dbReference type="ARBA" id="ARBA00022842"/>
    </source>
</evidence>
<feature type="binding site" evidence="11">
    <location>
        <position position="70"/>
    </location>
    <ligand>
        <name>Mg(2+)</name>
        <dbReference type="ChEBI" id="CHEBI:18420"/>
        <label>1</label>
        <note>catalytic</note>
    </ligand>
</feature>
<evidence type="ECO:0000313" key="12">
    <source>
        <dbReference type="EMBL" id="ASJ75844.1"/>
    </source>
</evidence>
<dbReference type="GO" id="GO:0007165">
    <property type="term" value="P:signal transduction"/>
    <property type="evidence" value="ECO:0007669"/>
    <property type="project" value="TreeGrafter"/>
</dbReference>
<comment type="cofactor">
    <cofactor evidence="2 11">
        <name>Mg(2+)</name>
        <dbReference type="ChEBI" id="CHEBI:18420"/>
    </cofactor>
</comment>
<feature type="binding site" evidence="11">
    <location>
        <position position="89"/>
    </location>
    <ligand>
        <name>Mg(2+)</name>
        <dbReference type="ChEBI" id="CHEBI:18420"/>
        <label>1</label>
        <note>catalytic</note>
    </ligand>
</feature>
<reference evidence="12 13" key="1">
    <citation type="submission" date="2016-12" db="EMBL/GenBank/DDBJ databases">
        <authorList>
            <person name="Song W.-J."/>
            <person name="Kurnit D.M."/>
        </authorList>
    </citation>
    <scope>NUCLEOTIDE SEQUENCE [LARGE SCALE GENOMIC DNA]</scope>
    <source>
        <strain evidence="12 13">IMCC3135</strain>
    </source>
</reference>
<evidence type="ECO:0000256" key="10">
    <source>
        <dbReference type="ARBA" id="ARBA00030730"/>
    </source>
</evidence>
<keyword evidence="5 11" id="KW-0479">Metal-binding</keyword>
<keyword evidence="7" id="KW-0804">Transcription</keyword>
<keyword evidence="6 12" id="KW-0378">Hydrolase</keyword>
<dbReference type="GO" id="GO:0031564">
    <property type="term" value="P:transcription antitermination"/>
    <property type="evidence" value="ECO:0007669"/>
    <property type="project" value="UniProtKB-KW"/>
</dbReference>
<dbReference type="InterPro" id="IPR000760">
    <property type="entry name" value="Inositol_monophosphatase-like"/>
</dbReference>
<evidence type="ECO:0000313" key="13">
    <source>
        <dbReference type="Proteomes" id="UP000250079"/>
    </source>
</evidence>
<dbReference type="PANTHER" id="PTHR20854:SF4">
    <property type="entry name" value="INOSITOL-1-MONOPHOSPHATASE-RELATED"/>
    <property type="match status" value="1"/>
</dbReference>
<accession>A0A2Z2P7N0</accession>
<dbReference type="InterPro" id="IPR020583">
    <property type="entry name" value="Inositol_monoP_metal-BS"/>
</dbReference>
<dbReference type="PRINTS" id="PR00377">
    <property type="entry name" value="IMPHPHTASES"/>
</dbReference>
<dbReference type="KEGG" id="gai:IMCC3135_28965"/>
<evidence type="ECO:0000256" key="1">
    <source>
        <dbReference type="ARBA" id="ARBA00001033"/>
    </source>
</evidence>
<keyword evidence="7" id="KW-0889">Transcription antitermination</keyword>
<dbReference type="Pfam" id="PF00459">
    <property type="entry name" value="Inositol_P"/>
    <property type="match status" value="1"/>
</dbReference>
<dbReference type="GO" id="GO:0046872">
    <property type="term" value="F:metal ion binding"/>
    <property type="evidence" value="ECO:0007669"/>
    <property type="project" value="UniProtKB-KW"/>
</dbReference>
<dbReference type="OrthoDB" id="9785695at2"/>
<dbReference type="GO" id="GO:0006020">
    <property type="term" value="P:inositol metabolic process"/>
    <property type="evidence" value="ECO:0007669"/>
    <property type="project" value="TreeGrafter"/>
</dbReference>
<dbReference type="Gene3D" id="3.30.540.10">
    <property type="entry name" value="Fructose-1,6-Bisphosphatase, subunit A, domain 1"/>
    <property type="match status" value="1"/>
</dbReference>
<dbReference type="Gene3D" id="3.40.190.80">
    <property type="match status" value="1"/>
</dbReference>
<keyword evidence="7" id="KW-0805">Transcription regulation</keyword>
<sequence>MSAVAARLEFAKGIVAEAAQSALTLFHDRDNLDIEVKGLQDWVSNADKSVEDQIRAAIGDSFPDDSIVGEEHDNVTGSSGFTWVIDPIDGTTNFVNGTPGWCVVLACVQNDQTVCAVICDPVSNENYTGQRGQGAFLNGRRLQAHAANSLSDGTLGVGHNSRIPPEPTLTLLTQLLNRQGLFRRGGSGALDLAYVAAGRLIGYVEPHMNAWDCLASLLFIEEAGGKVEAFNMQHMLEKGGRVITAGPGIYNEVASMVETAYGPKSTEQ</sequence>
<feature type="binding site" evidence="11">
    <location>
        <position position="86"/>
    </location>
    <ligand>
        <name>Mg(2+)</name>
        <dbReference type="ChEBI" id="CHEBI:18420"/>
        <label>1</label>
        <note>catalytic</note>
    </ligand>
</feature>
<feature type="binding site" evidence="11">
    <location>
        <position position="212"/>
    </location>
    <ligand>
        <name>Mg(2+)</name>
        <dbReference type="ChEBI" id="CHEBI:18420"/>
        <label>1</label>
        <note>catalytic</note>
    </ligand>
</feature>
<dbReference type="AlphaFoldDB" id="A0A2Z2P7N0"/>
<dbReference type="Proteomes" id="UP000250079">
    <property type="component" value="Chromosome"/>
</dbReference>
<gene>
    <name evidence="12" type="primary">suhB_3</name>
    <name evidence="12" type="ORF">IMCC3135_28965</name>
</gene>
<keyword evidence="8 11" id="KW-0460">Magnesium</keyword>
<dbReference type="PANTHER" id="PTHR20854">
    <property type="entry name" value="INOSITOL MONOPHOSPHATASE"/>
    <property type="match status" value="1"/>
</dbReference>
<dbReference type="EMBL" id="CP018632">
    <property type="protein sequence ID" value="ASJ75844.1"/>
    <property type="molecule type" value="Genomic_DNA"/>
</dbReference>
<evidence type="ECO:0000256" key="7">
    <source>
        <dbReference type="ARBA" id="ARBA00022814"/>
    </source>
</evidence>
<comment type="catalytic activity">
    <reaction evidence="1">
        <text>a myo-inositol phosphate + H2O = myo-inositol + phosphate</text>
        <dbReference type="Rhea" id="RHEA:24056"/>
        <dbReference type="ChEBI" id="CHEBI:15377"/>
        <dbReference type="ChEBI" id="CHEBI:17268"/>
        <dbReference type="ChEBI" id="CHEBI:43474"/>
        <dbReference type="ChEBI" id="CHEBI:84139"/>
        <dbReference type="EC" id="3.1.3.25"/>
    </reaction>
</comment>
<evidence type="ECO:0000256" key="11">
    <source>
        <dbReference type="PIRSR" id="PIRSR600760-2"/>
    </source>
</evidence>
<comment type="similarity">
    <text evidence="3">Belongs to the inositol monophosphatase superfamily.</text>
</comment>
<evidence type="ECO:0000256" key="5">
    <source>
        <dbReference type="ARBA" id="ARBA00022723"/>
    </source>
</evidence>
<evidence type="ECO:0000256" key="6">
    <source>
        <dbReference type="ARBA" id="ARBA00022801"/>
    </source>
</evidence>
<evidence type="ECO:0000256" key="9">
    <source>
        <dbReference type="ARBA" id="ARBA00023884"/>
    </source>
</evidence>
<proteinExistence type="inferred from homology"/>
<evidence type="ECO:0000256" key="4">
    <source>
        <dbReference type="ARBA" id="ARBA00013106"/>
    </source>
</evidence>
<dbReference type="PROSITE" id="PS00629">
    <property type="entry name" value="IMP_1"/>
    <property type="match status" value="1"/>
</dbReference>
<feature type="binding site" evidence="11">
    <location>
        <position position="88"/>
    </location>
    <ligand>
        <name>Mg(2+)</name>
        <dbReference type="ChEBI" id="CHEBI:18420"/>
        <label>1</label>
        <note>catalytic</note>
    </ligand>
</feature>
<dbReference type="SUPFAM" id="SSF56655">
    <property type="entry name" value="Carbohydrate phosphatase"/>
    <property type="match status" value="1"/>
</dbReference>
<dbReference type="EC" id="3.1.3.25" evidence="4"/>
<keyword evidence="13" id="KW-1185">Reference proteome</keyword>